<dbReference type="PANTHER" id="PTHR46289">
    <property type="entry name" value="52 KDA REPRESSOR OF THE INHIBITOR OF THE PROTEIN KINASE-LIKE PROTEIN-RELATED"/>
    <property type="match status" value="1"/>
</dbReference>
<dbReference type="AlphaFoldDB" id="A0A6G0YGE5"/>
<organism evidence="2 3">
    <name type="scientific">Aphis craccivora</name>
    <name type="common">Cowpea aphid</name>
    <dbReference type="NCBI Taxonomy" id="307492"/>
    <lineage>
        <taxon>Eukaryota</taxon>
        <taxon>Metazoa</taxon>
        <taxon>Ecdysozoa</taxon>
        <taxon>Arthropoda</taxon>
        <taxon>Hexapoda</taxon>
        <taxon>Insecta</taxon>
        <taxon>Pterygota</taxon>
        <taxon>Neoptera</taxon>
        <taxon>Paraneoptera</taxon>
        <taxon>Hemiptera</taxon>
        <taxon>Sternorrhyncha</taxon>
        <taxon>Aphidomorpha</taxon>
        <taxon>Aphidoidea</taxon>
        <taxon>Aphididae</taxon>
        <taxon>Aphidini</taxon>
        <taxon>Aphis</taxon>
        <taxon>Aphis</taxon>
    </lineage>
</organism>
<dbReference type="Pfam" id="PF05380">
    <property type="entry name" value="Peptidase_A17"/>
    <property type="match status" value="1"/>
</dbReference>
<dbReference type="PANTHER" id="PTHR46289:SF14">
    <property type="entry name" value="DUF4371 DOMAIN-CONTAINING PROTEIN"/>
    <property type="match status" value="1"/>
</dbReference>
<evidence type="ECO:0000313" key="3">
    <source>
        <dbReference type="Proteomes" id="UP000478052"/>
    </source>
</evidence>
<dbReference type="InterPro" id="IPR008042">
    <property type="entry name" value="Retrotrans_Pao"/>
</dbReference>
<reference evidence="2 3" key="1">
    <citation type="submission" date="2019-08" db="EMBL/GenBank/DDBJ databases">
        <title>Whole genome of Aphis craccivora.</title>
        <authorList>
            <person name="Voronova N.V."/>
            <person name="Shulinski R.S."/>
            <person name="Bandarenka Y.V."/>
            <person name="Zhorov D.G."/>
            <person name="Warner D."/>
        </authorList>
    </citation>
    <scope>NUCLEOTIDE SEQUENCE [LARGE SCALE GENOMIC DNA]</scope>
    <source>
        <strain evidence="2">180601</strain>
        <tissue evidence="2">Whole Body</tissue>
    </source>
</reference>
<keyword evidence="3" id="KW-1185">Reference proteome</keyword>
<dbReference type="Pfam" id="PF05699">
    <property type="entry name" value="Dimer_Tnp_hAT"/>
    <property type="match status" value="1"/>
</dbReference>
<sequence length="360" mass="41532">MSPALLYDENEDVEIKILGLKWDPRADVFSFNTKSSQIEPTKRSVISDIVRVFDLLGLLSPITFWTKHVMQLLWTAGLKWDDPIPKDIIPLWKRYQSELKLLWCIKGKICLSSNQKQAGCRVLLNRTDLKKLQYLEWSIHETVARKSTIIRPVVLKLFEIIGNFIDREFSNVLSPPKTIEEMIIFIKNLKADHIIKNVDLNFVSQLKMFAAPKLAEQRLRRSREMSPELFVDPISPFSSNNLTSLEVGYGELKLWYNSCAFKSPNLSSTITELFFNCNPDFFPVISKLLQILITLPVTTATGERIFSSLHRLKNYLRNTTGQIRLNGLAVFNIQQDINVDPSMIIDEMDKTSKRRLNINL</sequence>
<name>A0A6G0YGE5_APHCR</name>
<dbReference type="InterPro" id="IPR052958">
    <property type="entry name" value="IFN-induced_PKR_regulator"/>
</dbReference>
<evidence type="ECO:0000313" key="2">
    <source>
        <dbReference type="EMBL" id="KAF0755249.1"/>
    </source>
</evidence>
<dbReference type="Proteomes" id="UP000478052">
    <property type="component" value="Unassembled WGS sequence"/>
</dbReference>
<evidence type="ECO:0000259" key="1">
    <source>
        <dbReference type="Pfam" id="PF05699"/>
    </source>
</evidence>
<gene>
    <name evidence="2" type="ORF">FWK35_00015293</name>
</gene>
<protein>
    <submittedName>
        <fullName evidence="2">52 kDa repressor of the inhibitor of the protein kinase-like</fullName>
    </submittedName>
</protein>
<dbReference type="GO" id="GO:0046983">
    <property type="term" value="F:protein dimerization activity"/>
    <property type="evidence" value="ECO:0007669"/>
    <property type="project" value="InterPro"/>
</dbReference>
<accession>A0A6G0YGE5</accession>
<feature type="domain" description="HAT C-terminal dimerisation" evidence="1">
    <location>
        <begin position="274"/>
        <end position="337"/>
    </location>
</feature>
<dbReference type="InterPro" id="IPR008906">
    <property type="entry name" value="HATC_C_dom"/>
</dbReference>
<comment type="caution">
    <text evidence="2">The sequence shown here is derived from an EMBL/GenBank/DDBJ whole genome shotgun (WGS) entry which is preliminary data.</text>
</comment>
<proteinExistence type="predicted"/>
<dbReference type="OrthoDB" id="6621209at2759"/>
<dbReference type="EMBL" id="VUJU01004200">
    <property type="protein sequence ID" value="KAF0755249.1"/>
    <property type="molecule type" value="Genomic_DNA"/>
</dbReference>